<dbReference type="RefSeq" id="WP_004100919.1">
    <property type="nucleotide sequence ID" value="NC_011653.1"/>
</dbReference>
<organism evidence="2 3">
    <name type="scientific">Thermosipho africanus (strain TCF52B)</name>
    <dbReference type="NCBI Taxonomy" id="484019"/>
    <lineage>
        <taxon>Bacteria</taxon>
        <taxon>Thermotogati</taxon>
        <taxon>Thermotogota</taxon>
        <taxon>Thermotogae</taxon>
        <taxon>Thermotogales</taxon>
        <taxon>Fervidobacteriaceae</taxon>
        <taxon>Thermosipho</taxon>
    </lineage>
</organism>
<keyword evidence="1" id="KW-0472">Membrane</keyword>
<dbReference type="PROSITE" id="PS51257">
    <property type="entry name" value="PROKAR_LIPOPROTEIN"/>
    <property type="match status" value="1"/>
</dbReference>
<dbReference type="AlphaFoldDB" id="B7IH56"/>
<reference evidence="2 3" key="1">
    <citation type="journal article" date="2009" name="J. Bacteriol.">
        <title>The genome of Thermosipho africanus TCF52B: lateral genetic connections to the Firmicutes and Archaea.</title>
        <authorList>
            <person name="Nesboe C.L."/>
            <person name="Bapteste E."/>
            <person name="Curtis B."/>
            <person name="Dahle H."/>
            <person name="Lopez P."/>
            <person name="Macleod D."/>
            <person name="Dlutek M."/>
            <person name="Bowman S."/>
            <person name="Zhaxybayeva O."/>
            <person name="Birkeland N.-K."/>
            <person name="Doolittle W.F."/>
        </authorList>
    </citation>
    <scope>NUCLEOTIDE SEQUENCE [LARGE SCALE GENOMIC DNA]</scope>
    <source>
        <strain evidence="2 3">TCF52B</strain>
    </source>
</reference>
<name>B7IH56_THEAB</name>
<protein>
    <submittedName>
        <fullName evidence="2">Lipoprotein, putative</fullName>
    </submittedName>
</protein>
<dbReference type="Proteomes" id="UP000002453">
    <property type="component" value="Chromosome"/>
</dbReference>
<sequence>MICNRNIGGVNISFSEVLVGIIIAVIVLASCCMMLNSVINWYFNIKGDYLRTLEAFFIVNYIRHDFYSRGISEIVYISPQSISFKERIKTGAIKSVRYKVLDYNGKCVVERQASDGKNYFGPFNEKIEFEDGNGYILIKSYIGKFILPKKPVDKVIRKLIPLF</sequence>
<dbReference type="STRING" id="484019.THA_961"/>
<keyword evidence="2" id="KW-0449">Lipoprotein</keyword>
<proteinExistence type="predicted"/>
<dbReference type="HOGENOM" id="CLU_1626269_0_0_0"/>
<dbReference type="EMBL" id="CP001185">
    <property type="protein sequence ID" value="ACJ75420.1"/>
    <property type="molecule type" value="Genomic_DNA"/>
</dbReference>
<feature type="transmembrane region" description="Helical" evidence="1">
    <location>
        <begin position="17"/>
        <end position="43"/>
    </location>
</feature>
<dbReference type="KEGG" id="taf:THA_961"/>
<keyword evidence="1" id="KW-1133">Transmembrane helix</keyword>
<evidence type="ECO:0000313" key="3">
    <source>
        <dbReference type="Proteomes" id="UP000002453"/>
    </source>
</evidence>
<accession>B7IH56</accession>
<keyword evidence="1" id="KW-0812">Transmembrane</keyword>
<evidence type="ECO:0000256" key="1">
    <source>
        <dbReference type="SAM" id="Phobius"/>
    </source>
</evidence>
<evidence type="ECO:0000313" key="2">
    <source>
        <dbReference type="EMBL" id="ACJ75420.1"/>
    </source>
</evidence>
<gene>
    <name evidence="2" type="ordered locus">THA_961</name>
</gene>
<keyword evidence="3" id="KW-1185">Reference proteome</keyword>
<dbReference type="OrthoDB" id="49312at2"/>